<proteinExistence type="predicted"/>
<evidence type="ECO:0000313" key="3">
    <source>
        <dbReference type="Proteomes" id="UP000703038"/>
    </source>
</evidence>
<dbReference type="RefSeq" id="WP_204866450.1">
    <property type="nucleotide sequence ID" value="NZ_JAFBBK010000001.1"/>
</dbReference>
<reference evidence="2 3" key="1">
    <citation type="submission" date="2021-01" db="EMBL/GenBank/DDBJ databases">
        <title>Genomics of switchgrass bacterial isolates.</title>
        <authorList>
            <person name="Shade A."/>
        </authorList>
    </citation>
    <scope>NUCLEOTIDE SEQUENCE [LARGE SCALE GENOMIC DNA]</scope>
    <source>
        <strain evidence="2 3">PvP111</strain>
    </source>
</reference>
<accession>A0ABS2KPE4</accession>
<sequence>MTILLTGASGVVGLPTLRALTEDHDVIVLEGRRAVHHSGVTVRGDLRAPHLGLDDRTWSALTRDVDTVVHCAGVVDFGIDDASTRAVNVDGVRHIVELAREASARLVHVSTAFVGQPVIPDVTGGLATMHPGAYIASKRDGEDLVRSSGLDWTIVRPSIVCGDSETGEISELQGLHTLVRAFLRGTLPVVLCEDALQYDFVPCDVVARSIATVVDHPKRYDREHVWVTSGAAALDIDSLVAVLVDEATRLGIAVDAPRRLHPDVFQRLWKPAFFDLLDPASQTKFANLLASVANLFNTSPFPTSLGSGPLPPAQTSDTIERSARLTARHLVERSPGAYPVLQSA</sequence>
<feature type="domain" description="Thioester reductase (TE)" evidence="1">
    <location>
        <begin position="40"/>
        <end position="210"/>
    </location>
</feature>
<dbReference type="EMBL" id="JAFBBK010000001">
    <property type="protein sequence ID" value="MBM7413758.1"/>
    <property type="molecule type" value="Genomic_DNA"/>
</dbReference>
<dbReference type="PANTHER" id="PTHR11011">
    <property type="entry name" value="MALE STERILITY PROTEIN 2-RELATED"/>
    <property type="match status" value="1"/>
</dbReference>
<dbReference type="InterPro" id="IPR026055">
    <property type="entry name" value="FAR"/>
</dbReference>
<evidence type="ECO:0000259" key="1">
    <source>
        <dbReference type="Pfam" id="PF07993"/>
    </source>
</evidence>
<dbReference type="Gene3D" id="3.40.50.720">
    <property type="entry name" value="NAD(P)-binding Rossmann-like Domain"/>
    <property type="match status" value="1"/>
</dbReference>
<evidence type="ECO:0000313" key="2">
    <source>
        <dbReference type="EMBL" id="MBM7413758.1"/>
    </source>
</evidence>
<dbReference type="InterPro" id="IPR013120">
    <property type="entry name" value="FAR_NAD-bd"/>
</dbReference>
<dbReference type="Proteomes" id="UP000703038">
    <property type="component" value="Unassembled WGS sequence"/>
</dbReference>
<dbReference type="InterPro" id="IPR036291">
    <property type="entry name" value="NAD(P)-bd_dom_sf"/>
</dbReference>
<keyword evidence="3" id="KW-1185">Reference proteome</keyword>
<dbReference type="Pfam" id="PF07993">
    <property type="entry name" value="NAD_binding_4"/>
    <property type="match status" value="1"/>
</dbReference>
<gene>
    <name evidence="2" type="ORF">JOE42_000491</name>
</gene>
<comment type="caution">
    <text evidence="2">The sequence shown here is derived from an EMBL/GenBank/DDBJ whole genome shotgun (WGS) entry which is preliminary data.</text>
</comment>
<protein>
    <submittedName>
        <fullName evidence="2">Nucleoside-diphosphate-sugar epimerase</fullName>
    </submittedName>
</protein>
<name>A0ABS2KPE4_9NOCA</name>
<organism evidence="2 3">
    <name type="scientific">Rhodococcoides corynebacterioides</name>
    <dbReference type="NCBI Taxonomy" id="53972"/>
    <lineage>
        <taxon>Bacteria</taxon>
        <taxon>Bacillati</taxon>
        <taxon>Actinomycetota</taxon>
        <taxon>Actinomycetes</taxon>
        <taxon>Mycobacteriales</taxon>
        <taxon>Nocardiaceae</taxon>
        <taxon>Rhodococcoides</taxon>
    </lineage>
</organism>
<dbReference type="SUPFAM" id="SSF51735">
    <property type="entry name" value="NAD(P)-binding Rossmann-fold domains"/>
    <property type="match status" value="1"/>
</dbReference>